<evidence type="ECO:0000259" key="5">
    <source>
        <dbReference type="Pfam" id="PF00205"/>
    </source>
</evidence>
<evidence type="ECO:0000259" key="6">
    <source>
        <dbReference type="Pfam" id="PF02776"/>
    </source>
</evidence>
<dbReference type="EC" id="4.1.1.8" evidence="7"/>
<accession>A0A376NSX0</accession>
<keyword evidence="3" id="KW-0460">Magnesium</keyword>
<dbReference type="NCBIfam" id="NF006721">
    <property type="entry name" value="PRK09259.1"/>
    <property type="match status" value="1"/>
</dbReference>
<evidence type="ECO:0000256" key="3">
    <source>
        <dbReference type="ARBA" id="ARBA00022842"/>
    </source>
</evidence>
<evidence type="ECO:0000313" key="7">
    <source>
        <dbReference type="EMBL" id="STH69191.1"/>
    </source>
</evidence>
<name>A0A376NSX0_ECOLX</name>
<dbReference type="FunFam" id="3.40.50.970:FF:000040">
    <property type="entry name" value="Oxalyl-CoA decarboxylase"/>
    <property type="match status" value="1"/>
</dbReference>
<evidence type="ECO:0000256" key="1">
    <source>
        <dbReference type="ARBA" id="ARBA00001964"/>
    </source>
</evidence>
<dbReference type="Gene3D" id="3.40.50.970">
    <property type="match status" value="1"/>
</dbReference>
<protein>
    <submittedName>
        <fullName evidence="7">Oxalyl-CoA decarboxylase</fullName>
        <ecNumber evidence="7">4.1.1.8</ecNumber>
    </submittedName>
</protein>
<evidence type="ECO:0000256" key="4">
    <source>
        <dbReference type="ARBA" id="ARBA00023239"/>
    </source>
</evidence>
<feature type="domain" description="Thiamine pyrophosphate enzyme N-terminal TPP-binding" evidence="6">
    <location>
        <begin position="9"/>
        <end position="125"/>
    </location>
</feature>
<sequence length="288" mass="30612">MSDQLQMTDGMHIIVEALKQNNIDTIYGVVGIPVTDMARHAQAEGIRYIGFRHEQSAGYAAAASGFLTQKPGICLTVSAPGFLNGLTALANATVNGFPMIMISGSSDRAIVDLQQGDYEELDQMNAAKPYAKAAFRVNQPQDLGIALARAIRVSVSGRPGGVYLDLPANVLAATMEKDEALTTIVKVENPSPALLPCPKSVTSAISLLAKAERPLIILGKGAAYSQADEQLREFIESAQIPFLPMSMAKGILEDTHPLSAAAARSFALANADVVMLVGARLNWLLAHR</sequence>
<proteinExistence type="predicted"/>
<dbReference type="InterPro" id="IPR029061">
    <property type="entry name" value="THDP-binding"/>
</dbReference>
<dbReference type="InterPro" id="IPR029035">
    <property type="entry name" value="DHS-like_NAD/FAD-binding_dom"/>
</dbReference>
<dbReference type="InterPro" id="IPR012000">
    <property type="entry name" value="Thiamin_PyroP_enz_cen_dom"/>
</dbReference>
<dbReference type="GO" id="GO:0008949">
    <property type="term" value="F:oxalyl-CoA decarboxylase activity"/>
    <property type="evidence" value="ECO:0007669"/>
    <property type="project" value="UniProtKB-EC"/>
</dbReference>
<gene>
    <name evidence="7" type="primary">oxc_2</name>
    <name evidence="7" type="ORF">NCTC11341_00691</name>
</gene>
<evidence type="ECO:0000256" key="2">
    <source>
        <dbReference type="ARBA" id="ARBA00022723"/>
    </source>
</evidence>
<dbReference type="PANTHER" id="PTHR43710:SF2">
    <property type="entry name" value="2-HYDROXYACYL-COA LYASE 1"/>
    <property type="match status" value="1"/>
</dbReference>
<dbReference type="SUPFAM" id="SSF52518">
    <property type="entry name" value="Thiamin diphosphate-binding fold (THDP-binding)"/>
    <property type="match status" value="1"/>
</dbReference>
<keyword evidence="2" id="KW-0479">Metal-binding</keyword>
<dbReference type="InterPro" id="IPR045025">
    <property type="entry name" value="HACL1-like"/>
</dbReference>
<dbReference type="SUPFAM" id="SSF52467">
    <property type="entry name" value="DHS-like NAD/FAD-binding domain"/>
    <property type="match status" value="1"/>
</dbReference>
<feature type="domain" description="Thiamine pyrophosphate enzyme central" evidence="5">
    <location>
        <begin position="202"/>
        <end position="284"/>
    </location>
</feature>
<dbReference type="GO" id="GO:0000287">
    <property type="term" value="F:magnesium ion binding"/>
    <property type="evidence" value="ECO:0007669"/>
    <property type="project" value="InterPro"/>
</dbReference>
<dbReference type="EMBL" id="UGBT01000002">
    <property type="protein sequence ID" value="STH69191.1"/>
    <property type="molecule type" value="Genomic_DNA"/>
</dbReference>
<dbReference type="PANTHER" id="PTHR43710">
    <property type="entry name" value="2-HYDROXYACYL-COA LYASE"/>
    <property type="match status" value="1"/>
</dbReference>
<reference evidence="7 8" key="1">
    <citation type="submission" date="2018-06" db="EMBL/GenBank/DDBJ databases">
        <authorList>
            <consortium name="Pathogen Informatics"/>
            <person name="Doyle S."/>
        </authorList>
    </citation>
    <scope>NUCLEOTIDE SEQUENCE [LARGE SCALE GENOMIC DNA]</scope>
    <source>
        <strain evidence="7 8">NCTC11341</strain>
    </source>
</reference>
<dbReference type="AlphaFoldDB" id="A0A376NSX0"/>
<comment type="cofactor">
    <cofactor evidence="1">
        <name>thiamine diphosphate</name>
        <dbReference type="ChEBI" id="CHEBI:58937"/>
    </cofactor>
</comment>
<organism evidence="7 8">
    <name type="scientific">Escherichia coli</name>
    <dbReference type="NCBI Taxonomy" id="562"/>
    <lineage>
        <taxon>Bacteria</taxon>
        <taxon>Pseudomonadati</taxon>
        <taxon>Pseudomonadota</taxon>
        <taxon>Gammaproteobacteria</taxon>
        <taxon>Enterobacterales</taxon>
        <taxon>Enterobacteriaceae</taxon>
        <taxon>Escherichia</taxon>
    </lineage>
</organism>
<dbReference type="Gene3D" id="3.40.50.1220">
    <property type="entry name" value="TPP-binding domain"/>
    <property type="match status" value="1"/>
</dbReference>
<dbReference type="Pfam" id="PF02776">
    <property type="entry name" value="TPP_enzyme_N"/>
    <property type="match status" value="1"/>
</dbReference>
<evidence type="ECO:0000313" key="8">
    <source>
        <dbReference type="Proteomes" id="UP000254428"/>
    </source>
</evidence>
<dbReference type="Proteomes" id="UP000254428">
    <property type="component" value="Unassembled WGS sequence"/>
</dbReference>
<dbReference type="GO" id="GO:0030976">
    <property type="term" value="F:thiamine pyrophosphate binding"/>
    <property type="evidence" value="ECO:0007669"/>
    <property type="project" value="InterPro"/>
</dbReference>
<keyword evidence="4 7" id="KW-0456">Lyase</keyword>
<dbReference type="Pfam" id="PF00205">
    <property type="entry name" value="TPP_enzyme_M"/>
    <property type="match status" value="1"/>
</dbReference>
<dbReference type="GO" id="GO:0033611">
    <property type="term" value="P:oxalate catabolic process"/>
    <property type="evidence" value="ECO:0007669"/>
    <property type="project" value="TreeGrafter"/>
</dbReference>
<dbReference type="GO" id="GO:0001561">
    <property type="term" value="P:fatty acid alpha-oxidation"/>
    <property type="evidence" value="ECO:0007669"/>
    <property type="project" value="TreeGrafter"/>
</dbReference>
<dbReference type="InterPro" id="IPR012001">
    <property type="entry name" value="Thiamin_PyroP_enz_TPP-bd_dom"/>
</dbReference>
<dbReference type="CDD" id="cd07035">
    <property type="entry name" value="TPP_PYR_POX_like"/>
    <property type="match status" value="1"/>
</dbReference>